<proteinExistence type="predicted"/>
<organism evidence="1 2">
    <name type="scientific">Vibrio phage VP882</name>
    <dbReference type="NCBI Taxonomy" id="2913982"/>
    <lineage>
        <taxon>Viruses</taxon>
        <taxon>Duplodnaviria</taxon>
        <taxon>Heunggongvirae</taxon>
        <taxon>Uroviricota</taxon>
        <taxon>Caudoviricetes</taxon>
        <taxon>Hapunavirus</taxon>
        <taxon>Hapunavirus VP882</taxon>
    </lineage>
</organism>
<dbReference type="OrthoDB" id="28477at10239"/>
<reference evidence="1 2" key="1">
    <citation type="journal article" date="2009" name="Appl. Environ. Microbiol.">
        <title>Characterization of a new plasmid-like prophage in a pandemic Vibrio parahaemolyticus O3:K6 strain.</title>
        <authorList>
            <person name="Lan S.F."/>
            <person name="Huang C.H."/>
            <person name="Chang C.H."/>
            <person name="Liao W.C."/>
            <person name="Lin I.H."/>
            <person name="Jian W.N."/>
            <person name="Wu Y.G."/>
            <person name="Chen S.Y."/>
            <person name="Wong H.C."/>
        </authorList>
    </citation>
    <scope>NUCLEOTIDE SEQUENCE [LARGE SCALE GENOMIC DNA]</scope>
</reference>
<dbReference type="EMBL" id="EF057797">
    <property type="protein sequence ID" value="ABM73405.1"/>
    <property type="molecule type" value="Genomic_DNA"/>
</dbReference>
<name>A2I2Z1_9CAUD</name>
<keyword evidence="2" id="KW-1185">Reference proteome</keyword>
<dbReference type="KEGG" id="vg:5076267"/>
<evidence type="ECO:0000313" key="2">
    <source>
        <dbReference type="Proteomes" id="UP000008090"/>
    </source>
</evidence>
<sequence>MNEVQKQLEETMKAAEALADALYHLNQAASREDSSVGCLMHMLVMPQLKAACDIRSQVEQLNNSYNHKPE</sequence>
<protein>
    <submittedName>
        <fullName evidence="1">Uncharacterized protein</fullName>
    </submittedName>
</protein>
<dbReference type="RefSeq" id="YP_001039852.1">
    <property type="nucleotide sequence ID" value="NC_009016.1"/>
</dbReference>
<dbReference type="Proteomes" id="UP000008090">
    <property type="component" value="Segment"/>
</dbReference>
<accession>A2I2Z1</accession>
<evidence type="ECO:0000313" key="1">
    <source>
        <dbReference type="EMBL" id="ABM73405.1"/>
    </source>
</evidence>
<dbReference type="GeneID" id="5076267"/>